<organism evidence="3 4">
    <name type="scientific">Massilia agilis</name>
    <dbReference type="NCBI Taxonomy" id="1811226"/>
    <lineage>
        <taxon>Bacteria</taxon>
        <taxon>Pseudomonadati</taxon>
        <taxon>Pseudomonadota</taxon>
        <taxon>Betaproteobacteria</taxon>
        <taxon>Burkholderiales</taxon>
        <taxon>Oxalobacteraceae</taxon>
        <taxon>Telluria group</taxon>
        <taxon>Massilia</taxon>
    </lineage>
</organism>
<accession>A0ABT2DEX6</accession>
<feature type="compositionally biased region" description="Low complexity" evidence="1">
    <location>
        <begin position="46"/>
        <end position="59"/>
    </location>
</feature>
<gene>
    <name evidence="3" type="ORF">NX774_13660</name>
</gene>
<evidence type="ECO:0000313" key="4">
    <source>
        <dbReference type="Proteomes" id="UP001206126"/>
    </source>
</evidence>
<reference evidence="3 4" key="1">
    <citation type="submission" date="2022-08" db="EMBL/GenBank/DDBJ databases">
        <title>Reclassification of Massilia species as members of the genera Telluria, Duganella, Pseudoduganella, Mokoshia gen. nov. and Zemynaea gen. nov. using orthogonal and non-orthogonal genome-based approaches.</title>
        <authorList>
            <person name="Bowman J.P."/>
        </authorList>
    </citation>
    <scope>NUCLEOTIDE SEQUENCE [LARGE SCALE GENOMIC DNA]</scope>
    <source>
        <strain evidence="3 4">JCM 31605</strain>
    </source>
</reference>
<evidence type="ECO:0000256" key="1">
    <source>
        <dbReference type="SAM" id="MobiDB-lite"/>
    </source>
</evidence>
<proteinExistence type="predicted"/>
<dbReference type="Proteomes" id="UP001206126">
    <property type="component" value="Unassembled WGS sequence"/>
</dbReference>
<feature type="signal peptide" evidence="2">
    <location>
        <begin position="1"/>
        <end position="19"/>
    </location>
</feature>
<protein>
    <submittedName>
        <fullName evidence="3">Uncharacterized protein</fullName>
    </submittedName>
</protein>
<evidence type="ECO:0000313" key="3">
    <source>
        <dbReference type="EMBL" id="MCS0808971.1"/>
    </source>
</evidence>
<feature type="region of interest" description="Disordered" evidence="1">
    <location>
        <begin position="46"/>
        <end position="74"/>
    </location>
</feature>
<keyword evidence="4" id="KW-1185">Reference proteome</keyword>
<dbReference type="EMBL" id="JANUHB010000003">
    <property type="protein sequence ID" value="MCS0808971.1"/>
    <property type="molecule type" value="Genomic_DNA"/>
</dbReference>
<name>A0ABT2DEX6_9BURK</name>
<keyword evidence="2" id="KW-0732">Signal</keyword>
<comment type="caution">
    <text evidence="3">The sequence shown here is derived from an EMBL/GenBank/DDBJ whole genome shotgun (WGS) entry which is preliminary data.</text>
</comment>
<dbReference type="RefSeq" id="WP_258822783.1">
    <property type="nucleotide sequence ID" value="NZ_JANUHB010000003.1"/>
</dbReference>
<evidence type="ECO:0000256" key="2">
    <source>
        <dbReference type="SAM" id="SignalP"/>
    </source>
</evidence>
<sequence length="343" mass="36818">MKARTVLFAGLCAAAPAWAADPFGNLLKQSVNSALQQAANRAINPSTAPAAPAAPVARPDSQPQTQGGAELRQAAQPVASGMPYKAGTYKFDYDLPFYADYIANYWRDPNASTRGDTPSEDAPGVVVTKLVFTGNQKEPGVPEMRRKLEALFPMVLAHPALKDIRGSSLTVGGSFGNELGQQIDPVVVGRLSIGAEPIHLDNPKTIRLKDGTYATYMHDRLPLEISVNDTRVLEGRSPIGTWNGMTVVSRGGGYMLVIPNTDRPLYLAQGSGRSTMYTVNPQLIDASRPKSDIQFMTVYAGAPSHISSAIAHGKEKPTSAIGRLLGTEFTMDWPAVLKEINNK</sequence>
<feature type="chain" id="PRO_5046861125" evidence="2">
    <location>
        <begin position="20"/>
        <end position="343"/>
    </location>
</feature>